<evidence type="ECO:0000313" key="4">
    <source>
        <dbReference type="Ensembl" id="ENSSANP00000003013.1"/>
    </source>
</evidence>
<evidence type="ECO:0000256" key="2">
    <source>
        <dbReference type="ARBA" id="ARBA00022694"/>
    </source>
</evidence>
<evidence type="ECO:0000313" key="5">
    <source>
        <dbReference type="Proteomes" id="UP000472260"/>
    </source>
</evidence>
<organism evidence="4 5">
    <name type="scientific">Sinocyclocheilus anshuiensis</name>
    <dbReference type="NCBI Taxonomy" id="1608454"/>
    <lineage>
        <taxon>Eukaryota</taxon>
        <taxon>Metazoa</taxon>
        <taxon>Chordata</taxon>
        <taxon>Craniata</taxon>
        <taxon>Vertebrata</taxon>
        <taxon>Euteleostomi</taxon>
        <taxon>Actinopterygii</taxon>
        <taxon>Neopterygii</taxon>
        <taxon>Teleostei</taxon>
        <taxon>Ostariophysi</taxon>
        <taxon>Cypriniformes</taxon>
        <taxon>Cyprinidae</taxon>
        <taxon>Cyprininae</taxon>
        <taxon>Sinocyclocheilus</taxon>
    </lineage>
</organism>
<feature type="domain" description="tRNA-splicing endonuclease subunit Sen54 N-terminal" evidence="3">
    <location>
        <begin position="43"/>
        <end position="103"/>
    </location>
</feature>
<dbReference type="InterPro" id="IPR024336">
    <property type="entry name" value="tRNA_splic_suSen54_N"/>
</dbReference>
<dbReference type="PANTHER" id="PTHR21027:SF1">
    <property type="entry name" value="TRNA-SPLICING ENDONUCLEASE SUBUNIT SEN54"/>
    <property type="match status" value="1"/>
</dbReference>
<accession>A0A671K9A6</accession>
<dbReference type="AlphaFoldDB" id="A0A671K9A6"/>
<name>A0A671K9A6_9TELE</name>
<dbReference type="PANTHER" id="PTHR21027">
    <property type="entry name" value="TRNA-SPLICING ENDONUCLEASE SUBUNIT SEN54"/>
    <property type="match status" value="1"/>
</dbReference>
<keyword evidence="2" id="KW-0819">tRNA processing</keyword>
<dbReference type="Proteomes" id="UP000472260">
    <property type="component" value="Unassembled WGS sequence"/>
</dbReference>
<evidence type="ECO:0000259" key="3">
    <source>
        <dbReference type="Pfam" id="PF12928"/>
    </source>
</evidence>
<dbReference type="GO" id="GO:0000214">
    <property type="term" value="C:tRNA-intron endonuclease complex"/>
    <property type="evidence" value="ECO:0007669"/>
    <property type="project" value="TreeGrafter"/>
</dbReference>
<proteinExistence type="inferred from homology"/>
<reference evidence="4" key="2">
    <citation type="submission" date="2025-09" db="UniProtKB">
        <authorList>
            <consortium name="Ensembl"/>
        </authorList>
    </citation>
    <scope>IDENTIFICATION</scope>
</reference>
<sequence>IPSELFEARSRSHKIPVRGQKDFLPSGSEQQTAHLQQSLDEHWTLLAEERVERLGNLVKAVWIPDERLVELQSPAGKFWQTMGFSERGKQYLLPEEALYLMECVSGHFHTLIFTYHRELLDQISIIKSSSWSEGISFDVYQPDTVAEFKKSLPGKPYTRMCVCSFDGPVPDLNAMKQLSFQSGDVPVTFAVVDHGDISFYCFKDFKLPTDVY</sequence>
<dbReference type="InterPro" id="IPR024337">
    <property type="entry name" value="tRNA_splic_suSen54"/>
</dbReference>
<reference evidence="4" key="1">
    <citation type="submission" date="2025-08" db="UniProtKB">
        <authorList>
            <consortium name="Ensembl"/>
        </authorList>
    </citation>
    <scope>IDENTIFICATION</scope>
</reference>
<keyword evidence="5" id="KW-1185">Reference proteome</keyword>
<gene>
    <name evidence="4" type="primary">tsen54</name>
</gene>
<protein>
    <recommendedName>
        <fullName evidence="3">tRNA-splicing endonuclease subunit Sen54 N-terminal domain-containing protein</fullName>
    </recommendedName>
</protein>
<comment type="similarity">
    <text evidence="1">Belongs to the SEN54 family.</text>
</comment>
<dbReference type="Ensembl" id="ENSSANT00000003253.1">
    <property type="protein sequence ID" value="ENSSANP00000003013.1"/>
    <property type="gene ID" value="ENSSANG00000001678.1"/>
</dbReference>
<dbReference type="GO" id="GO:0000379">
    <property type="term" value="P:tRNA-type intron splice site recognition and cleavage"/>
    <property type="evidence" value="ECO:0007669"/>
    <property type="project" value="TreeGrafter"/>
</dbReference>
<evidence type="ECO:0000256" key="1">
    <source>
        <dbReference type="ARBA" id="ARBA00005736"/>
    </source>
</evidence>
<dbReference type="Pfam" id="PF12928">
    <property type="entry name" value="tRNA_int_end_N2"/>
    <property type="match status" value="1"/>
</dbReference>